<evidence type="ECO:0000256" key="1">
    <source>
        <dbReference type="ARBA" id="ARBA00008511"/>
    </source>
</evidence>
<evidence type="ECO:0000256" key="2">
    <source>
        <dbReference type="ARBA" id="ARBA00022527"/>
    </source>
</evidence>
<dbReference type="SUPFAM" id="SSF56112">
    <property type="entry name" value="Protein kinase-like (PK-like)"/>
    <property type="match status" value="1"/>
</dbReference>
<evidence type="ECO:0000256" key="7">
    <source>
        <dbReference type="SAM" id="MobiDB-lite"/>
    </source>
</evidence>
<comment type="similarity">
    <text evidence="1">Belongs to the PIH1 family.</text>
</comment>
<dbReference type="InterPro" id="IPR011009">
    <property type="entry name" value="Kinase-like_dom_sf"/>
</dbReference>
<dbReference type="InterPro" id="IPR008271">
    <property type="entry name" value="Ser/Thr_kinase_AS"/>
</dbReference>
<dbReference type="Pfam" id="PF00069">
    <property type="entry name" value="Pkinase"/>
    <property type="match status" value="1"/>
</dbReference>
<dbReference type="AlphaFoldDB" id="A0A7J6NSL2"/>
<dbReference type="Pfam" id="PF18201">
    <property type="entry name" value="PIH1_CS"/>
    <property type="match status" value="1"/>
</dbReference>
<keyword evidence="6" id="KW-0067">ATP-binding</keyword>
<dbReference type="PROSITE" id="PS00108">
    <property type="entry name" value="PROTEIN_KINASE_ST"/>
    <property type="match status" value="1"/>
</dbReference>
<keyword evidence="3" id="KW-0808">Transferase</keyword>
<dbReference type="CDD" id="cd00298">
    <property type="entry name" value="ACD_sHsps_p23-like"/>
    <property type="match status" value="1"/>
</dbReference>
<dbReference type="InterPro" id="IPR003527">
    <property type="entry name" value="MAP_kinase_CS"/>
</dbReference>
<evidence type="ECO:0000256" key="6">
    <source>
        <dbReference type="ARBA" id="ARBA00022840"/>
    </source>
</evidence>
<proteinExistence type="inferred from homology"/>
<evidence type="ECO:0000256" key="5">
    <source>
        <dbReference type="ARBA" id="ARBA00022777"/>
    </source>
</evidence>
<feature type="domain" description="Protein kinase" evidence="8">
    <location>
        <begin position="217"/>
        <end position="433"/>
    </location>
</feature>
<dbReference type="PANTHER" id="PTHR24055">
    <property type="entry name" value="MITOGEN-ACTIVATED PROTEIN KINASE"/>
    <property type="match status" value="1"/>
</dbReference>
<feature type="compositionally biased region" description="Polar residues" evidence="7">
    <location>
        <begin position="34"/>
        <end position="45"/>
    </location>
</feature>
<gene>
    <name evidence="9" type="ORF">FOZ60_004767</name>
</gene>
<name>A0A7J6NSL2_PEROL</name>
<dbReference type="PROSITE" id="PS50011">
    <property type="entry name" value="PROTEIN_KINASE_DOM"/>
    <property type="match status" value="1"/>
</dbReference>
<keyword evidence="2" id="KW-0723">Serine/threonine-protein kinase</keyword>
<evidence type="ECO:0000256" key="3">
    <source>
        <dbReference type="ARBA" id="ARBA00022679"/>
    </source>
</evidence>
<organism evidence="9 10">
    <name type="scientific">Perkinsus olseni</name>
    <name type="common">Perkinsus atlanticus</name>
    <dbReference type="NCBI Taxonomy" id="32597"/>
    <lineage>
        <taxon>Eukaryota</taxon>
        <taxon>Sar</taxon>
        <taxon>Alveolata</taxon>
        <taxon>Perkinsozoa</taxon>
        <taxon>Perkinsea</taxon>
        <taxon>Perkinsida</taxon>
        <taxon>Perkinsidae</taxon>
        <taxon>Perkinsus</taxon>
    </lineage>
</organism>
<feature type="region of interest" description="Disordered" evidence="7">
    <location>
        <begin position="19"/>
        <end position="67"/>
    </location>
</feature>
<dbReference type="InterPro" id="IPR000719">
    <property type="entry name" value="Prot_kinase_dom"/>
</dbReference>
<comment type="caution">
    <text evidence="9">The sequence shown here is derived from an EMBL/GenBank/DDBJ whole genome shotgun (WGS) entry which is preliminary data.</text>
</comment>
<dbReference type="SUPFAM" id="SSF49764">
    <property type="entry name" value="HSP20-like chaperones"/>
    <property type="match status" value="1"/>
</dbReference>
<feature type="compositionally biased region" description="Low complexity" evidence="7">
    <location>
        <begin position="20"/>
        <end position="32"/>
    </location>
</feature>
<dbReference type="OrthoDB" id="192887at2759"/>
<dbReference type="EMBL" id="JABANP010000206">
    <property type="protein sequence ID" value="KAF4686843.1"/>
    <property type="molecule type" value="Genomic_DNA"/>
</dbReference>
<dbReference type="SMART" id="SM00220">
    <property type="entry name" value="S_TKc"/>
    <property type="match status" value="1"/>
</dbReference>
<keyword evidence="5" id="KW-0418">Kinase</keyword>
<dbReference type="InterPro" id="IPR041442">
    <property type="entry name" value="PIH1D1/2/3_CS-like"/>
</dbReference>
<dbReference type="InterPro" id="IPR008978">
    <property type="entry name" value="HSP20-like_chaperone"/>
</dbReference>
<feature type="compositionally biased region" description="Basic and acidic residues" evidence="7">
    <location>
        <begin position="52"/>
        <end position="67"/>
    </location>
</feature>
<reference evidence="9 10" key="1">
    <citation type="submission" date="2020-04" db="EMBL/GenBank/DDBJ databases">
        <title>Perkinsus olseni comparative genomics.</title>
        <authorList>
            <person name="Bogema D.R."/>
        </authorList>
    </citation>
    <scope>NUCLEOTIDE SEQUENCE [LARGE SCALE GENOMIC DNA]</scope>
    <source>
        <strain evidence="9">00978-12</strain>
    </source>
</reference>
<keyword evidence="4" id="KW-0547">Nucleotide-binding</keyword>
<dbReference type="GO" id="GO:0004707">
    <property type="term" value="F:MAP kinase activity"/>
    <property type="evidence" value="ECO:0007669"/>
    <property type="project" value="InterPro"/>
</dbReference>
<dbReference type="Gene3D" id="1.10.510.10">
    <property type="entry name" value="Transferase(Phosphotransferase) domain 1"/>
    <property type="match status" value="1"/>
</dbReference>
<evidence type="ECO:0000313" key="10">
    <source>
        <dbReference type="Proteomes" id="UP000541610"/>
    </source>
</evidence>
<protein>
    <recommendedName>
        <fullName evidence="8">Protein kinase domain-containing protein</fullName>
    </recommendedName>
</protein>
<accession>A0A7J6NSL2</accession>
<dbReference type="InterPro" id="IPR050117">
    <property type="entry name" value="MAPK"/>
</dbReference>
<dbReference type="PROSITE" id="PS01351">
    <property type="entry name" value="MAPK"/>
    <property type="match status" value="1"/>
</dbReference>
<evidence type="ECO:0000256" key="4">
    <source>
        <dbReference type="ARBA" id="ARBA00022741"/>
    </source>
</evidence>
<dbReference type="Gene3D" id="3.30.200.20">
    <property type="entry name" value="Phosphorylase Kinase, domain 1"/>
    <property type="match status" value="1"/>
</dbReference>
<evidence type="ECO:0000259" key="8">
    <source>
        <dbReference type="PROSITE" id="PS50011"/>
    </source>
</evidence>
<evidence type="ECO:0000313" key="9">
    <source>
        <dbReference type="EMBL" id="KAF4686843.1"/>
    </source>
</evidence>
<sequence length="433" mass="48625">MVGAAFSHDELRGMMQLFESSGSSGDTTTRGSVGPSNAAPNQKVSIKSAAQMRRDQQAREVAEEAKRDAIWDGDDFKKHSGVAMPEATAGGADKSDPRPAPEYEVLYRQELSANDMFLNLHDTDPSSDRCTDITVKIYLPNTQLKDISLDVLRERILLQAPKYRLSLPLPYAVDEEKGNAKWDKLRGCLSVTLPMIRDVKCSTRLSAVSMEVIPSRYDVVRKIGRGLYGIVWHCRRKEGTQFSVSAARALPKSRSVAIKRILNAFQTDLDAQRTYREVTILAKLSEHPNIVTLLDVIPSPSTLDRDLYLVTEYVDTDLASTIRAGSLSPLHKTYVIWQLLRAIKYVHSAHVVHRDVKPQNILINAKCELRLCDFGLARYVLPLDFDPAIQPLPRGMSMEDVKSLGEEGDYLNMTDYVSSRWYRAPEQLLKSEK</sequence>
<dbReference type="Proteomes" id="UP000541610">
    <property type="component" value="Unassembled WGS sequence"/>
</dbReference>
<dbReference type="GO" id="GO:0005524">
    <property type="term" value="F:ATP binding"/>
    <property type="evidence" value="ECO:0007669"/>
    <property type="project" value="UniProtKB-KW"/>
</dbReference>